<dbReference type="PANTHER" id="PTHR32071:SF57">
    <property type="entry name" value="C4-DICARBOXYLATE TRANSPORT TRANSCRIPTIONAL REGULATORY PROTEIN DCTD"/>
    <property type="match status" value="1"/>
</dbReference>
<name>A0A3B1DDS8_9ZZZZ</name>
<dbReference type="InterPro" id="IPR011006">
    <property type="entry name" value="CheY-like_superfamily"/>
</dbReference>
<keyword evidence="5" id="KW-0804">Transcription</keyword>
<dbReference type="Pfam" id="PF00158">
    <property type="entry name" value="Sigma54_activat"/>
    <property type="match status" value="1"/>
</dbReference>
<dbReference type="PROSITE" id="PS50110">
    <property type="entry name" value="RESPONSE_REGULATORY"/>
    <property type="match status" value="1"/>
</dbReference>
<dbReference type="Gene3D" id="1.10.8.60">
    <property type="match status" value="1"/>
</dbReference>
<dbReference type="GO" id="GO:0006355">
    <property type="term" value="P:regulation of DNA-templated transcription"/>
    <property type="evidence" value="ECO:0007669"/>
    <property type="project" value="InterPro"/>
</dbReference>
<accession>A0A3B1DDS8</accession>
<dbReference type="GO" id="GO:0000160">
    <property type="term" value="P:phosphorelay signal transduction system"/>
    <property type="evidence" value="ECO:0007669"/>
    <property type="project" value="InterPro"/>
</dbReference>
<sequence>MKDYKDISLNICIVDDEEILRITTAEDLRDAGHNVVDFELPEEALKHIKQHPEVDLVISDIKMPQMNGVELLKKVKDFNPKICVILITAFGNVKSAVQAIKMGAFDYITKPFEPLELINLIDKVAQINCLKFRNKEYSNFFLDKYDIDSYWGSSERVKKIKEEIKLVANSNSTVLITGETGTGKELIANIIHYNSNRNNKPLVKVSCAILSKDIFESELFGHAKGAFTGADKERTGRFEEADGGTIYLDDIDDIPIELQVKLLRVLQENEIEKVGSSKTAKIDVRIIASTKADLSKLAEESKFRKDLYYRLNIFPIALPSLRERRNDIPQMFDSFLNDFPNGRKIKVDEEIYGLLKNYNWPGNTRELENLVERLLILAKNNHITADMIPAEFLNSDFNYKTNEKSGNLVAIVSNLEIQLIKNALAKSNGGKNKAAEILGIPVSTLRSKMDKYGML</sequence>
<dbReference type="InterPro" id="IPR027417">
    <property type="entry name" value="P-loop_NTPase"/>
</dbReference>
<proteinExistence type="predicted"/>
<evidence type="ECO:0000256" key="2">
    <source>
        <dbReference type="ARBA" id="ARBA00022741"/>
    </source>
</evidence>
<dbReference type="Pfam" id="PF00072">
    <property type="entry name" value="Response_reg"/>
    <property type="match status" value="1"/>
</dbReference>
<dbReference type="InterPro" id="IPR001789">
    <property type="entry name" value="Sig_transdc_resp-reg_receiver"/>
</dbReference>
<organism evidence="8">
    <name type="scientific">hydrothermal vent metagenome</name>
    <dbReference type="NCBI Taxonomy" id="652676"/>
    <lineage>
        <taxon>unclassified sequences</taxon>
        <taxon>metagenomes</taxon>
        <taxon>ecological metagenomes</taxon>
    </lineage>
</organism>
<dbReference type="FunFam" id="3.40.50.2300:FF:000018">
    <property type="entry name" value="DNA-binding transcriptional regulator NtrC"/>
    <property type="match status" value="1"/>
</dbReference>
<keyword evidence="1" id="KW-0597">Phosphoprotein</keyword>
<feature type="domain" description="Response regulatory" evidence="7">
    <location>
        <begin position="10"/>
        <end position="125"/>
    </location>
</feature>
<dbReference type="PROSITE" id="PS00675">
    <property type="entry name" value="SIGMA54_INTERACT_1"/>
    <property type="match status" value="1"/>
</dbReference>
<reference evidence="8" key="1">
    <citation type="submission" date="2018-06" db="EMBL/GenBank/DDBJ databases">
        <authorList>
            <person name="Zhirakovskaya E."/>
        </authorList>
    </citation>
    <scope>NUCLEOTIDE SEQUENCE</scope>
</reference>
<dbReference type="PRINTS" id="PR01590">
    <property type="entry name" value="HTHFIS"/>
</dbReference>
<dbReference type="GO" id="GO:0005524">
    <property type="term" value="F:ATP binding"/>
    <property type="evidence" value="ECO:0007669"/>
    <property type="project" value="UniProtKB-KW"/>
</dbReference>
<dbReference type="SUPFAM" id="SSF46689">
    <property type="entry name" value="Homeodomain-like"/>
    <property type="match status" value="1"/>
</dbReference>
<dbReference type="Pfam" id="PF02954">
    <property type="entry name" value="HTH_8"/>
    <property type="match status" value="1"/>
</dbReference>
<protein>
    <submittedName>
        <fullName evidence="8">Response regulator of zinc sigma-54-dependent two-component system</fullName>
    </submittedName>
</protein>
<dbReference type="InterPro" id="IPR003593">
    <property type="entry name" value="AAA+_ATPase"/>
</dbReference>
<dbReference type="InterPro" id="IPR058031">
    <property type="entry name" value="AAA_lid_NorR"/>
</dbReference>
<dbReference type="Gene3D" id="1.10.10.60">
    <property type="entry name" value="Homeodomain-like"/>
    <property type="match status" value="1"/>
</dbReference>
<dbReference type="PANTHER" id="PTHR32071">
    <property type="entry name" value="TRANSCRIPTIONAL REGULATORY PROTEIN"/>
    <property type="match status" value="1"/>
</dbReference>
<evidence type="ECO:0000256" key="1">
    <source>
        <dbReference type="ARBA" id="ARBA00022553"/>
    </source>
</evidence>
<keyword evidence="2" id="KW-0547">Nucleotide-binding</keyword>
<dbReference type="InterPro" id="IPR009057">
    <property type="entry name" value="Homeodomain-like_sf"/>
</dbReference>
<dbReference type="GO" id="GO:0043565">
    <property type="term" value="F:sequence-specific DNA binding"/>
    <property type="evidence" value="ECO:0007669"/>
    <property type="project" value="InterPro"/>
</dbReference>
<keyword evidence="3" id="KW-0067">ATP-binding</keyword>
<dbReference type="SUPFAM" id="SSF52540">
    <property type="entry name" value="P-loop containing nucleoside triphosphate hydrolases"/>
    <property type="match status" value="1"/>
</dbReference>
<gene>
    <name evidence="8" type="ORF">MNBD_IGNAVI01-5</name>
</gene>
<dbReference type="FunFam" id="3.40.50.300:FF:000006">
    <property type="entry name" value="DNA-binding transcriptional regulator NtrC"/>
    <property type="match status" value="1"/>
</dbReference>
<evidence type="ECO:0000259" key="7">
    <source>
        <dbReference type="PROSITE" id="PS50110"/>
    </source>
</evidence>
<dbReference type="PROSITE" id="PS50045">
    <property type="entry name" value="SIGMA54_INTERACT_4"/>
    <property type="match status" value="1"/>
</dbReference>
<evidence type="ECO:0000259" key="6">
    <source>
        <dbReference type="PROSITE" id="PS50045"/>
    </source>
</evidence>
<dbReference type="SMART" id="SM00382">
    <property type="entry name" value="AAA"/>
    <property type="match status" value="1"/>
</dbReference>
<evidence type="ECO:0000256" key="4">
    <source>
        <dbReference type="ARBA" id="ARBA00023015"/>
    </source>
</evidence>
<evidence type="ECO:0000313" key="8">
    <source>
        <dbReference type="EMBL" id="VAX26797.1"/>
    </source>
</evidence>
<dbReference type="InterPro" id="IPR025662">
    <property type="entry name" value="Sigma_54_int_dom_ATP-bd_1"/>
</dbReference>
<feature type="domain" description="Sigma-54 factor interaction" evidence="6">
    <location>
        <begin position="150"/>
        <end position="376"/>
    </location>
</feature>
<evidence type="ECO:0000256" key="3">
    <source>
        <dbReference type="ARBA" id="ARBA00022840"/>
    </source>
</evidence>
<dbReference type="SUPFAM" id="SSF52172">
    <property type="entry name" value="CheY-like"/>
    <property type="match status" value="1"/>
</dbReference>
<dbReference type="EMBL" id="UOGD01000356">
    <property type="protein sequence ID" value="VAX26797.1"/>
    <property type="molecule type" value="Genomic_DNA"/>
</dbReference>
<dbReference type="Pfam" id="PF25601">
    <property type="entry name" value="AAA_lid_14"/>
    <property type="match status" value="1"/>
</dbReference>
<dbReference type="Gene3D" id="3.40.50.2300">
    <property type="match status" value="1"/>
</dbReference>
<dbReference type="SMART" id="SM00448">
    <property type="entry name" value="REC"/>
    <property type="match status" value="1"/>
</dbReference>
<dbReference type="InterPro" id="IPR002078">
    <property type="entry name" value="Sigma_54_int"/>
</dbReference>
<evidence type="ECO:0000256" key="5">
    <source>
        <dbReference type="ARBA" id="ARBA00023163"/>
    </source>
</evidence>
<dbReference type="CDD" id="cd00009">
    <property type="entry name" value="AAA"/>
    <property type="match status" value="1"/>
</dbReference>
<keyword evidence="4" id="KW-0805">Transcription regulation</keyword>
<dbReference type="AlphaFoldDB" id="A0A3B1DDS8"/>
<dbReference type="InterPro" id="IPR002197">
    <property type="entry name" value="HTH_Fis"/>
</dbReference>
<dbReference type="Gene3D" id="3.40.50.300">
    <property type="entry name" value="P-loop containing nucleotide triphosphate hydrolases"/>
    <property type="match status" value="1"/>
</dbReference>